<feature type="non-terminal residue" evidence="2">
    <location>
        <position position="226"/>
    </location>
</feature>
<protein>
    <submittedName>
        <fullName evidence="2">Uncharacterized protein</fullName>
    </submittedName>
</protein>
<dbReference type="EMBL" id="SNRW01003635">
    <property type="protein sequence ID" value="KAA6389313.1"/>
    <property type="molecule type" value="Genomic_DNA"/>
</dbReference>
<dbReference type="Proteomes" id="UP000324800">
    <property type="component" value="Unassembled WGS sequence"/>
</dbReference>
<keyword evidence="1" id="KW-0732">Signal</keyword>
<feature type="chain" id="PRO_5023896848" evidence="1">
    <location>
        <begin position="17"/>
        <end position="226"/>
    </location>
</feature>
<evidence type="ECO:0000256" key="1">
    <source>
        <dbReference type="SAM" id="SignalP"/>
    </source>
</evidence>
<comment type="caution">
    <text evidence="2">The sequence shown here is derived from an EMBL/GenBank/DDBJ whole genome shotgun (WGS) entry which is preliminary data.</text>
</comment>
<name>A0A5J4W462_9EUKA</name>
<evidence type="ECO:0000313" key="3">
    <source>
        <dbReference type="Proteomes" id="UP000324800"/>
    </source>
</evidence>
<dbReference type="AlphaFoldDB" id="A0A5J4W462"/>
<reference evidence="2 3" key="1">
    <citation type="submission" date="2019-03" db="EMBL/GenBank/DDBJ databases">
        <title>Single cell metagenomics reveals metabolic interactions within the superorganism composed of flagellate Streblomastix strix and complex community of Bacteroidetes bacteria on its surface.</title>
        <authorList>
            <person name="Treitli S.C."/>
            <person name="Kolisko M."/>
            <person name="Husnik F."/>
            <person name="Keeling P."/>
            <person name="Hampl V."/>
        </authorList>
    </citation>
    <scope>NUCLEOTIDE SEQUENCE [LARGE SCALE GENOMIC DNA]</scope>
    <source>
        <strain evidence="2">ST1C</strain>
    </source>
</reference>
<evidence type="ECO:0000313" key="2">
    <source>
        <dbReference type="EMBL" id="KAA6389313.1"/>
    </source>
</evidence>
<sequence>MKALFIITAFIALSFADLFDARDMMGKFDTFGEPKANLATNVYYLDESGRDSTRNCGTSPIDLPCQTYYAAKEQFYPKPKYPVEPNPKDYDGGEQNTTYIADLAAYPALVIKYNTDLVLYHNPVTINIGSTQNPTFNHPFEIDEHRRINFVRRTTTPQYTLTVQDKLSPGTPLFDVKSGSLSLTNLDIEHYGSNVKNLDEGIINFKSEVEEDFTDVTLVLTGIKIK</sequence>
<gene>
    <name evidence="2" type="ORF">EZS28_015164</name>
</gene>
<organism evidence="2 3">
    <name type="scientific">Streblomastix strix</name>
    <dbReference type="NCBI Taxonomy" id="222440"/>
    <lineage>
        <taxon>Eukaryota</taxon>
        <taxon>Metamonada</taxon>
        <taxon>Preaxostyla</taxon>
        <taxon>Oxymonadida</taxon>
        <taxon>Streblomastigidae</taxon>
        <taxon>Streblomastix</taxon>
    </lineage>
</organism>
<feature type="signal peptide" evidence="1">
    <location>
        <begin position="1"/>
        <end position="16"/>
    </location>
</feature>
<proteinExistence type="predicted"/>
<accession>A0A5J4W462</accession>